<dbReference type="InterPro" id="IPR000048">
    <property type="entry name" value="IQ_motif_EF-hand-BS"/>
</dbReference>
<proteinExistence type="predicted"/>
<comment type="caution">
    <text evidence="1">The sequence shown here is derived from an EMBL/GenBank/DDBJ whole genome shotgun (WGS) entry which is preliminary data.</text>
</comment>
<gene>
    <name evidence="1" type="ORF">K0M31_000265</name>
</gene>
<dbReference type="AlphaFoldDB" id="A0AA40KWN2"/>
<dbReference type="SMART" id="SM00015">
    <property type="entry name" value="IQ"/>
    <property type="match status" value="1"/>
</dbReference>
<dbReference type="Proteomes" id="UP001177670">
    <property type="component" value="Unassembled WGS sequence"/>
</dbReference>
<dbReference type="Pfam" id="PF00612">
    <property type="entry name" value="IQ"/>
    <property type="match status" value="1"/>
</dbReference>
<sequence>MPLFTITDLHDDVAIYLFQAKDAMNEIQGIDLTDPDLHKAATKIQASFRGHKVRQEVLSNPAPNDEPKK</sequence>
<evidence type="ECO:0000313" key="2">
    <source>
        <dbReference type="Proteomes" id="UP001177670"/>
    </source>
</evidence>
<evidence type="ECO:0000313" key="1">
    <source>
        <dbReference type="EMBL" id="KAK1135680.1"/>
    </source>
</evidence>
<accession>A0AA40KWN2</accession>
<name>A0AA40KWN2_9HYME</name>
<dbReference type="PROSITE" id="PS50096">
    <property type="entry name" value="IQ"/>
    <property type="match status" value="1"/>
</dbReference>
<dbReference type="Gene3D" id="1.20.5.190">
    <property type="match status" value="1"/>
</dbReference>
<dbReference type="CDD" id="cd23767">
    <property type="entry name" value="IQCD"/>
    <property type="match status" value="1"/>
</dbReference>
<dbReference type="EMBL" id="JAHYIQ010000001">
    <property type="protein sequence ID" value="KAK1135680.1"/>
    <property type="molecule type" value="Genomic_DNA"/>
</dbReference>
<keyword evidence="2" id="KW-1185">Reference proteome</keyword>
<protein>
    <submittedName>
        <fullName evidence="1">Uncharacterized protein</fullName>
    </submittedName>
</protein>
<organism evidence="1 2">
    <name type="scientific">Melipona bicolor</name>
    <dbReference type="NCBI Taxonomy" id="60889"/>
    <lineage>
        <taxon>Eukaryota</taxon>
        <taxon>Metazoa</taxon>
        <taxon>Ecdysozoa</taxon>
        <taxon>Arthropoda</taxon>
        <taxon>Hexapoda</taxon>
        <taxon>Insecta</taxon>
        <taxon>Pterygota</taxon>
        <taxon>Neoptera</taxon>
        <taxon>Endopterygota</taxon>
        <taxon>Hymenoptera</taxon>
        <taxon>Apocrita</taxon>
        <taxon>Aculeata</taxon>
        <taxon>Apoidea</taxon>
        <taxon>Anthophila</taxon>
        <taxon>Apidae</taxon>
        <taxon>Melipona</taxon>
    </lineage>
</organism>
<reference evidence="1" key="1">
    <citation type="submission" date="2021-10" db="EMBL/GenBank/DDBJ databases">
        <title>Melipona bicolor Genome sequencing and assembly.</title>
        <authorList>
            <person name="Araujo N.S."/>
            <person name="Arias M.C."/>
        </authorList>
    </citation>
    <scope>NUCLEOTIDE SEQUENCE</scope>
    <source>
        <strain evidence="1">USP_2M_L1-L4_2017</strain>
        <tissue evidence="1">Whole body</tissue>
    </source>
</reference>